<keyword evidence="5 8" id="KW-0812">Transmembrane</keyword>
<organism evidence="10 11">
    <name type="scientific">Spirosoma aureum</name>
    <dbReference type="NCBI Taxonomy" id="2692134"/>
    <lineage>
        <taxon>Bacteria</taxon>
        <taxon>Pseudomonadati</taxon>
        <taxon>Bacteroidota</taxon>
        <taxon>Cytophagia</taxon>
        <taxon>Cytophagales</taxon>
        <taxon>Cytophagaceae</taxon>
        <taxon>Spirosoma</taxon>
    </lineage>
</organism>
<comment type="similarity">
    <text evidence="2 8">Belongs to the MIP/aquaporin (TC 1.A.8) family.</text>
</comment>
<dbReference type="KEGG" id="spib:G8759_12365"/>
<dbReference type="Gene3D" id="1.20.1080.10">
    <property type="entry name" value="Glycerol uptake facilitator protein"/>
    <property type="match status" value="1"/>
</dbReference>
<evidence type="ECO:0000256" key="9">
    <source>
        <dbReference type="SAM" id="Phobius"/>
    </source>
</evidence>
<feature type="transmembrane region" description="Helical" evidence="9">
    <location>
        <begin position="51"/>
        <end position="74"/>
    </location>
</feature>
<feature type="transmembrane region" description="Helical" evidence="9">
    <location>
        <begin position="9"/>
        <end position="31"/>
    </location>
</feature>
<dbReference type="GO" id="GO:0015250">
    <property type="term" value="F:water channel activity"/>
    <property type="evidence" value="ECO:0007669"/>
    <property type="project" value="TreeGrafter"/>
</dbReference>
<proteinExistence type="inferred from homology"/>
<evidence type="ECO:0008006" key="12">
    <source>
        <dbReference type="Google" id="ProtNLM"/>
    </source>
</evidence>
<dbReference type="AlphaFoldDB" id="A0A6G9AM51"/>
<evidence type="ECO:0000256" key="3">
    <source>
        <dbReference type="ARBA" id="ARBA00022448"/>
    </source>
</evidence>
<dbReference type="PRINTS" id="PR00783">
    <property type="entry name" value="MINTRINSICP"/>
</dbReference>
<dbReference type="Proteomes" id="UP000501802">
    <property type="component" value="Chromosome"/>
</dbReference>
<dbReference type="InterPro" id="IPR000425">
    <property type="entry name" value="MIP"/>
</dbReference>
<keyword evidence="4" id="KW-1003">Cell membrane</keyword>
<dbReference type="RefSeq" id="WP_167208362.1">
    <property type="nucleotide sequence ID" value="NZ_CP050063.1"/>
</dbReference>
<evidence type="ECO:0000256" key="6">
    <source>
        <dbReference type="ARBA" id="ARBA00022989"/>
    </source>
</evidence>
<evidence type="ECO:0000256" key="7">
    <source>
        <dbReference type="ARBA" id="ARBA00023136"/>
    </source>
</evidence>
<dbReference type="InterPro" id="IPR034294">
    <property type="entry name" value="Aquaporin_transptr"/>
</dbReference>
<feature type="transmembrane region" description="Helical" evidence="9">
    <location>
        <begin position="208"/>
        <end position="229"/>
    </location>
</feature>
<evidence type="ECO:0000313" key="10">
    <source>
        <dbReference type="EMBL" id="QIP13365.1"/>
    </source>
</evidence>
<gene>
    <name evidence="10" type="ORF">G8759_12365</name>
</gene>
<feature type="transmembrane region" description="Helical" evidence="9">
    <location>
        <begin position="169"/>
        <end position="188"/>
    </location>
</feature>
<dbReference type="Pfam" id="PF00230">
    <property type="entry name" value="MIP"/>
    <property type="match status" value="1"/>
</dbReference>
<dbReference type="EMBL" id="CP050063">
    <property type="protein sequence ID" value="QIP13365.1"/>
    <property type="molecule type" value="Genomic_DNA"/>
</dbReference>
<dbReference type="SUPFAM" id="SSF81338">
    <property type="entry name" value="Aquaporin-like"/>
    <property type="match status" value="1"/>
</dbReference>
<dbReference type="InterPro" id="IPR022357">
    <property type="entry name" value="MIP_CS"/>
</dbReference>
<feature type="transmembrane region" description="Helical" evidence="9">
    <location>
        <begin position="136"/>
        <end position="157"/>
    </location>
</feature>
<evidence type="ECO:0000256" key="2">
    <source>
        <dbReference type="ARBA" id="ARBA00006175"/>
    </source>
</evidence>
<protein>
    <recommendedName>
        <fullName evidence="12">Aquaporin family protein</fullName>
    </recommendedName>
</protein>
<name>A0A6G9AM51_9BACT</name>
<dbReference type="PANTHER" id="PTHR19139">
    <property type="entry name" value="AQUAPORIN TRANSPORTER"/>
    <property type="match status" value="1"/>
</dbReference>
<evidence type="ECO:0000256" key="5">
    <source>
        <dbReference type="ARBA" id="ARBA00022692"/>
    </source>
</evidence>
<sequence length="270" mass="29654">MASTRSNTALFGAELVGTALLLFIGLSVVIFNWGTDSVMATLVPSESLRRVITGFLFGLTGCLITLSPVGKISGAHINPAVSIAFWLRGKMKTRIMIGYVFSQLIGAVIGSLPLLFWEQQGQSIRYGITLPGDAGIQVAFIGEALTTACLILLLFLFVGNKKLRNYTPYTIPFLYGFMVWAEAPFSGCSTNPARSFGPAIISQYFTDYWLYWLAPLTGVIAVVTVFRLLRLHHYYHLEAARVSYHNSYTPQCLKTTDNLFKETAPVGVSS</sequence>
<feature type="transmembrane region" description="Helical" evidence="9">
    <location>
        <begin position="95"/>
        <end position="116"/>
    </location>
</feature>
<keyword evidence="7 9" id="KW-0472">Membrane</keyword>
<keyword evidence="3 8" id="KW-0813">Transport</keyword>
<dbReference type="PROSITE" id="PS00221">
    <property type="entry name" value="MIP"/>
    <property type="match status" value="1"/>
</dbReference>
<evidence type="ECO:0000256" key="4">
    <source>
        <dbReference type="ARBA" id="ARBA00022475"/>
    </source>
</evidence>
<accession>A0A6G9AM51</accession>
<dbReference type="InterPro" id="IPR023271">
    <property type="entry name" value="Aquaporin-like"/>
</dbReference>
<reference evidence="10 11" key="1">
    <citation type="submission" date="2020-03" db="EMBL/GenBank/DDBJ databases">
        <authorList>
            <person name="Kim M.K."/>
        </authorList>
    </citation>
    <scope>NUCLEOTIDE SEQUENCE [LARGE SCALE GENOMIC DNA]</scope>
    <source>
        <strain evidence="10 11">BT328</strain>
    </source>
</reference>
<evidence type="ECO:0000256" key="1">
    <source>
        <dbReference type="ARBA" id="ARBA00004651"/>
    </source>
</evidence>
<keyword evidence="6 9" id="KW-1133">Transmembrane helix</keyword>
<dbReference type="PANTHER" id="PTHR19139:SF199">
    <property type="entry name" value="MIP17260P"/>
    <property type="match status" value="1"/>
</dbReference>
<comment type="subcellular location">
    <subcellularLocation>
        <location evidence="1">Cell membrane</location>
        <topology evidence="1">Multi-pass membrane protein</topology>
    </subcellularLocation>
</comment>
<keyword evidence="11" id="KW-1185">Reference proteome</keyword>
<evidence type="ECO:0000313" key="11">
    <source>
        <dbReference type="Proteomes" id="UP000501802"/>
    </source>
</evidence>
<evidence type="ECO:0000256" key="8">
    <source>
        <dbReference type="RuleBase" id="RU000477"/>
    </source>
</evidence>
<dbReference type="GO" id="GO:0005886">
    <property type="term" value="C:plasma membrane"/>
    <property type="evidence" value="ECO:0007669"/>
    <property type="project" value="UniProtKB-SubCell"/>
</dbReference>